<keyword evidence="2" id="KW-0433">Leucine-rich repeat</keyword>
<dbReference type="OrthoDB" id="2015206at2759"/>
<dbReference type="InterPro" id="IPR051848">
    <property type="entry name" value="PGIP"/>
</dbReference>
<dbReference type="InterPro" id="IPR001611">
    <property type="entry name" value="Leu-rich_rpt"/>
</dbReference>
<evidence type="ECO:0000256" key="2">
    <source>
        <dbReference type="ARBA" id="ARBA00022614"/>
    </source>
</evidence>
<keyword evidence="7" id="KW-1185">Reference proteome</keyword>
<dbReference type="PANTHER" id="PTHR48059:SF38">
    <property type="entry name" value="OS04G0534166 PROTEIN"/>
    <property type="match status" value="1"/>
</dbReference>
<dbReference type="AlphaFoldDB" id="A0A8X7Z319"/>
<comment type="similarity">
    <text evidence="4">Belongs to the polygalacturonase-inhibiting protein family.</text>
</comment>
<reference evidence="6" key="1">
    <citation type="journal article" date="2020" name="bioRxiv">
        <title>Hybrid origin of Populus tomentosa Carr. identified through genome sequencing and phylogenomic analysis.</title>
        <authorList>
            <person name="An X."/>
            <person name="Gao K."/>
            <person name="Chen Z."/>
            <person name="Li J."/>
            <person name="Yang X."/>
            <person name="Yang X."/>
            <person name="Zhou J."/>
            <person name="Guo T."/>
            <person name="Zhao T."/>
            <person name="Huang S."/>
            <person name="Miao D."/>
            <person name="Khan W.U."/>
            <person name="Rao P."/>
            <person name="Ye M."/>
            <person name="Lei B."/>
            <person name="Liao W."/>
            <person name="Wang J."/>
            <person name="Ji L."/>
            <person name="Li Y."/>
            <person name="Guo B."/>
            <person name="Mustafa N.S."/>
            <person name="Li S."/>
            <person name="Yun Q."/>
            <person name="Keller S.R."/>
            <person name="Mao J."/>
            <person name="Zhang R."/>
            <person name="Strauss S.H."/>
        </authorList>
    </citation>
    <scope>NUCLEOTIDE SEQUENCE</scope>
    <source>
        <strain evidence="6">GM15</strain>
        <tissue evidence="6">Leaf</tissue>
    </source>
</reference>
<evidence type="ECO:0000256" key="3">
    <source>
        <dbReference type="ARBA" id="ARBA00022737"/>
    </source>
</evidence>
<protein>
    <recommendedName>
        <fullName evidence="5">Leucine-rich repeat-containing N-terminal plant-type domain-containing protein</fullName>
    </recommendedName>
</protein>
<evidence type="ECO:0000256" key="4">
    <source>
        <dbReference type="ARBA" id="ARBA00038043"/>
    </source>
</evidence>
<dbReference type="Proteomes" id="UP000886885">
    <property type="component" value="Chromosome 8D"/>
</dbReference>
<dbReference type="EMBL" id="JAAWWB010000016">
    <property type="protein sequence ID" value="KAG6764228.1"/>
    <property type="molecule type" value="Genomic_DNA"/>
</dbReference>
<evidence type="ECO:0000313" key="6">
    <source>
        <dbReference type="EMBL" id="KAG6764228.1"/>
    </source>
</evidence>
<organism evidence="6 7">
    <name type="scientific">Populus tomentosa</name>
    <name type="common">Chinese white poplar</name>
    <dbReference type="NCBI Taxonomy" id="118781"/>
    <lineage>
        <taxon>Eukaryota</taxon>
        <taxon>Viridiplantae</taxon>
        <taxon>Streptophyta</taxon>
        <taxon>Embryophyta</taxon>
        <taxon>Tracheophyta</taxon>
        <taxon>Spermatophyta</taxon>
        <taxon>Magnoliopsida</taxon>
        <taxon>eudicotyledons</taxon>
        <taxon>Gunneridae</taxon>
        <taxon>Pentapetalae</taxon>
        <taxon>rosids</taxon>
        <taxon>fabids</taxon>
        <taxon>Malpighiales</taxon>
        <taxon>Salicaceae</taxon>
        <taxon>Saliceae</taxon>
        <taxon>Populus</taxon>
    </lineage>
</organism>
<sequence length="223" mass="24155">MMQSNHGQFPGSSLNTAAMGFRATAQLLFLLSFFASGIHLNLSATDPGDAAELQSLKSHWQNTPPSWDQIDDPCGAPWVGVTCTNSRITSLSVLNPSKLSSMSLAGNQRDRIGGLTELRSLDLLFNPNVAGSLTPRLGDLKNLKILILAGCGFCGSITDELGNLAELSFFHFNRNQLSGFIPPVLFSSDMMLIHVFFHIRNLASNKLAGLLPDLTKMDSLSYL</sequence>
<feature type="domain" description="Leucine-rich repeat-containing N-terminal plant-type" evidence="5">
    <location>
        <begin position="48"/>
        <end position="84"/>
    </location>
</feature>
<gene>
    <name evidence="6" type="ORF">POTOM_031689</name>
</gene>
<dbReference type="Pfam" id="PF00560">
    <property type="entry name" value="LRR_1"/>
    <property type="match status" value="1"/>
</dbReference>
<evidence type="ECO:0000313" key="7">
    <source>
        <dbReference type="Proteomes" id="UP000886885"/>
    </source>
</evidence>
<keyword evidence="3" id="KW-0677">Repeat</keyword>
<proteinExistence type="inferred from homology"/>
<comment type="caution">
    <text evidence="6">The sequence shown here is derived from an EMBL/GenBank/DDBJ whole genome shotgun (WGS) entry which is preliminary data.</text>
</comment>
<dbReference type="PANTHER" id="PTHR48059">
    <property type="entry name" value="POLYGALACTURONASE INHIBITOR 1"/>
    <property type="match status" value="1"/>
</dbReference>
<name>A0A8X7Z319_POPTO</name>
<evidence type="ECO:0000259" key="5">
    <source>
        <dbReference type="Pfam" id="PF08263"/>
    </source>
</evidence>
<evidence type="ECO:0000256" key="1">
    <source>
        <dbReference type="ARBA" id="ARBA00004196"/>
    </source>
</evidence>
<comment type="subcellular location">
    <subcellularLocation>
        <location evidence="1">Cell envelope</location>
    </subcellularLocation>
</comment>
<dbReference type="InterPro" id="IPR013210">
    <property type="entry name" value="LRR_N_plant-typ"/>
</dbReference>
<accession>A0A8X7Z319</accession>
<dbReference type="Pfam" id="PF08263">
    <property type="entry name" value="LRRNT_2"/>
    <property type="match status" value="1"/>
</dbReference>